<accession>A0A6C0I970</accession>
<reference evidence="1" key="1">
    <citation type="journal article" date="2020" name="Nature">
        <title>Giant virus diversity and host interactions through global metagenomics.</title>
        <authorList>
            <person name="Schulz F."/>
            <person name="Roux S."/>
            <person name="Paez-Espino D."/>
            <person name="Jungbluth S."/>
            <person name="Walsh D.A."/>
            <person name="Denef V.J."/>
            <person name="McMahon K.D."/>
            <person name="Konstantinidis K.T."/>
            <person name="Eloe-Fadrosh E.A."/>
            <person name="Kyrpides N.C."/>
            <person name="Woyke T."/>
        </authorList>
    </citation>
    <scope>NUCLEOTIDE SEQUENCE</scope>
    <source>
        <strain evidence="1">GVMAG-M-3300023184-51</strain>
    </source>
</reference>
<organism evidence="1">
    <name type="scientific">viral metagenome</name>
    <dbReference type="NCBI Taxonomy" id="1070528"/>
    <lineage>
        <taxon>unclassified sequences</taxon>
        <taxon>metagenomes</taxon>
        <taxon>organismal metagenomes</taxon>
    </lineage>
</organism>
<evidence type="ECO:0000313" key="1">
    <source>
        <dbReference type="EMBL" id="QHT88886.1"/>
    </source>
</evidence>
<dbReference type="AlphaFoldDB" id="A0A6C0I970"/>
<dbReference type="EMBL" id="MN740125">
    <property type="protein sequence ID" value="QHT88886.1"/>
    <property type="molecule type" value="Genomic_DNA"/>
</dbReference>
<sequence length="145" mass="16290">MMSEHTVSRDSTNSLDVISNAIIKETFLGLPGNENSISVAINKRQESTEGKEDDTCCSDACFKWWFFHSSFQIPTKGDITTDLLNQRKQFYCCDVCSECLEIKLLNYCASSECVKQHCSDCFYNGCQLSCCCFTFILSTKSNSSS</sequence>
<protein>
    <submittedName>
        <fullName evidence="1">Uncharacterized protein</fullName>
    </submittedName>
</protein>
<proteinExistence type="predicted"/>
<name>A0A6C0I970_9ZZZZ</name>